<name>A0A9J6CAR1_POLVA</name>
<evidence type="ECO:0008006" key="3">
    <source>
        <dbReference type="Google" id="ProtNLM"/>
    </source>
</evidence>
<gene>
    <name evidence="1" type="ORF">PVAND_008801</name>
</gene>
<organism evidence="1 2">
    <name type="scientific">Polypedilum vanderplanki</name>
    <name type="common">Sleeping chironomid midge</name>
    <dbReference type="NCBI Taxonomy" id="319348"/>
    <lineage>
        <taxon>Eukaryota</taxon>
        <taxon>Metazoa</taxon>
        <taxon>Ecdysozoa</taxon>
        <taxon>Arthropoda</taxon>
        <taxon>Hexapoda</taxon>
        <taxon>Insecta</taxon>
        <taxon>Pterygota</taxon>
        <taxon>Neoptera</taxon>
        <taxon>Endopterygota</taxon>
        <taxon>Diptera</taxon>
        <taxon>Nematocera</taxon>
        <taxon>Chironomoidea</taxon>
        <taxon>Chironomidae</taxon>
        <taxon>Chironominae</taxon>
        <taxon>Polypedilum</taxon>
        <taxon>Polypedilum</taxon>
    </lineage>
</organism>
<dbReference type="Proteomes" id="UP001107558">
    <property type="component" value="Chromosome 2"/>
</dbReference>
<evidence type="ECO:0000313" key="1">
    <source>
        <dbReference type="EMBL" id="KAG5679217.1"/>
    </source>
</evidence>
<dbReference type="AlphaFoldDB" id="A0A9J6CAR1"/>
<accession>A0A9J6CAR1</accession>
<reference evidence="1" key="1">
    <citation type="submission" date="2021-03" db="EMBL/GenBank/DDBJ databases">
        <title>Chromosome level genome of the anhydrobiotic midge Polypedilum vanderplanki.</title>
        <authorList>
            <person name="Yoshida Y."/>
            <person name="Kikawada T."/>
            <person name="Gusev O."/>
        </authorList>
    </citation>
    <scope>NUCLEOTIDE SEQUENCE</scope>
    <source>
        <strain evidence="1">NIAS01</strain>
        <tissue evidence="1">Whole body or cell culture</tissue>
    </source>
</reference>
<dbReference type="SUPFAM" id="SSF48403">
    <property type="entry name" value="Ankyrin repeat"/>
    <property type="match status" value="1"/>
</dbReference>
<keyword evidence="2" id="KW-1185">Reference proteome</keyword>
<dbReference type="Gene3D" id="1.25.40.20">
    <property type="entry name" value="Ankyrin repeat-containing domain"/>
    <property type="match status" value="1"/>
</dbReference>
<evidence type="ECO:0000313" key="2">
    <source>
        <dbReference type="Proteomes" id="UP001107558"/>
    </source>
</evidence>
<dbReference type="EMBL" id="JADBJN010000002">
    <property type="protein sequence ID" value="KAG5679217.1"/>
    <property type="molecule type" value="Genomic_DNA"/>
</dbReference>
<protein>
    <recommendedName>
        <fullName evidence="3">Ankyrin repeat protein</fullName>
    </recommendedName>
</protein>
<proteinExistence type="predicted"/>
<sequence>MALLFGDQEMFKLIWSSFKLDRNAVIDWILNKNNEGMNSFHMAINFHKIEILQPMLEFFSLHLNETEIIDIFDKSTKANYKFLDMVVLFYNESIFNLLVDFIHNHLSIENKKKIISSNIISFAVSKWQESALVKTLNFIENLFDENEIKEIIFAKNWENQTAFHVASKNSNLSQLQTLCKFAHYYLSTEDFVKIISTKDSNDYSIVNNSASHDEIYNNLPNLSNFATNYSVYVWIALLNDELDIPKEAIKIGAHENGEVIYLARGYKEKKVELFGITKSTDIKELEYQYIDILAGFGVNWINKDAENISPLKIENMEETYHIGKFENSVKLISAHSEEKFNELLCINNQILHETNLNNFIFKRSF</sequence>
<dbReference type="InterPro" id="IPR036770">
    <property type="entry name" value="Ankyrin_rpt-contain_sf"/>
</dbReference>
<comment type="caution">
    <text evidence="1">The sequence shown here is derived from an EMBL/GenBank/DDBJ whole genome shotgun (WGS) entry which is preliminary data.</text>
</comment>